<dbReference type="SMART" id="SM01034">
    <property type="entry name" value="BLUF"/>
    <property type="match status" value="1"/>
</dbReference>
<evidence type="ECO:0000313" key="10">
    <source>
        <dbReference type="Proteomes" id="UP000006671"/>
    </source>
</evidence>
<gene>
    <name evidence="9" type="ORF">NAEGRDRAFT_70440</name>
</gene>
<dbReference type="GO" id="GO:0009190">
    <property type="term" value="P:cyclic nucleotide biosynthetic process"/>
    <property type="evidence" value="ECO:0007669"/>
    <property type="project" value="InterPro"/>
</dbReference>
<dbReference type="GO" id="GO:0031514">
    <property type="term" value="C:motile cilium"/>
    <property type="evidence" value="ECO:0007669"/>
    <property type="project" value="UniProtKB-SubCell"/>
</dbReference>
<keyword evidence="5" id="KW-0969">Cilium</keyword>
<dbReference type="PROSITE" id="PS50125">
    <property type="entry name" value="GUANYLATE_CYCLASE_2"/>
    <property type="match status" value="1"/>
</dbReference>
<keyword evidence="6" id="KW-0966">Cell projection</keyword>
<feature type="domain" description="Guanylate cyclase" evidence="7">
    <location>
        <begin position="188"/>
        <end position="320"/>
    </location>
</feature>
<protein>
    <submittedName>
        <fullName evidence="9">BLUF domain-containing soluble adenylate/guanylate cyclase</fullName>
    </submittedName>
</protein>
<dbReference type="Pfam" id="PF04940">
    <property type="entry name" value="BLUF"/>
    <property type="match status" value="1"/>
</dbReference>
<keyword evidence="4" id="KW-0282">Flagellum</keyword>
<dbReference type="SUPFAM" id="SSF55073">
    <property type="entry name" value="Nucleotide cyclase"/>
    <property type="match status" value="1"/>
</dbReference>
<evidence type="ECO:0000256" key="6">
    <source>
        <dbReference type="ARBA" id="ARBA00023273"/>
    </source>
</evidence>
<dbReference type="InterPro" id="IPR029787">
    <property type="entry name" value="Nucleotide_cyclase"/>
</dbReference>
<keyword evidence="3" id="KW-0677">Repeat</keyword>
<dbReference type="InterPro" id="IPR007024">
    <property type="entry name" value="BLUF_domain"/>
</dbReference>
<evidence type="ECO:0000313" key="9">
    <source>
        <dbReference type="EMBL" id="EFC41628.1"/>
    </source>
</evidence>
<dbReference type="AlphaFoldDB" id="D2VNB8"/>
<keyword evidence="10" id="KW-1185">Reference proteome</keyword>
<dbReference type="GO" id="GO:0009882">
    <property type="term" value="F:blue light photoreceptor activity"/>
    <property type="evidence" value="ECO:0007669"/>
    <property type="project" value="InterPro"/>
</dbReference>
<dbReference type="VEuPathDB" id="AmoebaDB:NAEGRDRAFT_70440"/>
<evidence type="ECO:0000256" key="2">
    <source>
        <dbReference type="ARBA" id="ARBA00011103"/>
    </source>
</evidence>
<dbReference type="InParanoid" id="D2VNB8"/>
<dbReference type="eggNOG" id="KOG4171">
    <property type="taxonomic scope" value="Eukaryota"/>
</dbReference>
<dbReference type="PANTHER" id="PTHR47455:SF1">
    <property type="entry name" value="GUANYLATE CYCLASE DOMAIN-CONTAINING PROTEIN"/>
    <property type="match status" value="1"/>
</dbReference>
<dbReference type="KEGG" id="ngr:NAEGRDRAFT_70440"/>
<evidence type="ECO:0000256" key="5">
    <source>
        <dbReference type="ARBA" id="ARBA00023069"/>
    </source>
</evidence>
<organism evidence="10">
    <name type="scientific">Naegleria gruberi</name>
    <name type="common">Amoeba</name>
    <dbReference type="NCBI Taxonomy" id="5762"/>
    <lineage>
        <taxon>Eukaryota</taxon>
        <taxon>Discoba</taxon>
        <taxon>Heterolobosea</taxon>
        <taxon>Tetramitia</taxon>
        <taxon>Eutetramitia</taxon>
        <taxon>Vahlkampfiidae</taxon>
        <taxon>Naegleria</taxon>
    </lineage>
</organism>
<proteinExistence type="predicted"/>
<dbReference type="Gene3D" id="3.30.70.1230">
    <property type="entry name" value="Nucleotide cyclase"/>
    <property type="match status" value="1"/>
</dbReference>
<evidence type="ECO:0000259" key="8">
    <source>
        <dbReference type="PROSITE" id="PS50925"/>
    </source>
</evidence>
<dbReference type="OrthoDB" id="60033at2759"/>
<dbReference type="InterPro" id="IPR001054">
    <property type="entry name" value="A/G_cyclase"/>
</dbReference>
<comment type="subunit">
    <text evidence="2">Heterotetramer of two alpha and two beta subunits.</text>
</comment>
<dbReference type="EMBL" id="GG738884">
    <property type="protein sequence ID" value="EFC41628.1"/>
    <property type="molecule type" value="Genomic_DNA"/>
</dbReference>
<reference evidence="9 10" key="1">
    <citation type="journal article" date="2010" name="Cell">
        <title>The genome of Naegleria gruberi illuminates early eukaryotic versatility.</title>
        <authorList>
            <person name="Fritz-Laylin L.K."/>
            <person name="Prochnik S.E."/>
            <person name="Ginger M.L."/>
            <person name="Dacks J.B."/>
            <person name="Carpenter M.L."/>
            <person name="Field M.C."/>
            <person name="Kuo A."/>
            <person name="Paredez A."/>
            <person name="Chapman J."/>
            <person name="Pham J."/>
            <person name="Shu S."/>
            <person name="Neupane R."/>
            <person name="Cipriano M."/>
            <person name="Mancuso J."/>
            <person name="Tu H."/>
            <person name="Salamov A."/>
            <person name="Lindquist E."/>
            <person name="Shapiro H."/>
            <person name="Lucas S."/>
            <person name="Grigoriev I.V."/>
            <person name="Cande W.Z."/>
            <person name="Fulton C."/>
            <person name="Rokhsar D.S."/>
            <person name="Dawson S.C."/>
        </authorList>
    </citation>
    <scope>NUCLEOTIDE SEQUENCE [LARGE SCALE GENOMIC DNA]</scope>
    <source>
        <strain evidence="9 10">NEG-M</strain>
    </source>
</reference>
<dbReference type="CDD" id="cd07302">
    <property type="entry name" value="CHD"/>
    <property type="match status" value="1"/>
</dbReference>
<evidence type="ECO:0000259" key="7">
    <source>
        <dbReference type="PROSITE" id="PS50125"/>
    </source>
</evidence>
<dbReference type="Proteomes" id="UP000006671">
    <property type="component" value="Unassembled WGS sequence"/>
</dbReference>
<evidence type="ECO:0000256" key="1">
    <source>
        <dbReference type="ARBA" id="ARBA00004230"/>
    </source>
</evidence>
<dbReference type="SUPFAM" id="SSF54975">
    <property type="entry name" value="Acylphosphatase/BLUF domain-like"/>
    <property type="match status" value="1"/>
</dbReference>
<feature type="domain" description="BLUF" evidence="8">
    <location>
        <begin position="11"/>
        <end position="106"/>
    </location>
</feature>
<dbReference type="Gene3D" id="3.30.70.100">
    <property type="match status" value="1"/>
</dbReference>
<evidence type="ECO:0000256" key="4">
    <source>
        <dbReference type="ARBA" id="ARBA00022846"/>
    </source>
</evidence>
<accession>D2VNB8</accession>
<comment type="subcellular location">
    <subcellularLocation>
        <location evidence="1">Cell projection</location>
        <location evidence="1">Cilium</location>
        <location evidence="1">Flagellum</location>
    </subcellularLocation>
</comment>
<dbReference type="RefSeq" id="XP_002674372.1">
    <property type="nucleotide sequence ID" value="XM_002674326.1"/>
</dbReference>
<name>D2VNB8_NAEGR</name>
<dbReference type="SMART" id="SM00044">
    <property type="entry name" value="CYCc"/>
    <property type="match status" value="1"/>
</dbReference>
<dbReference type="GO" id="GO:0071949">
    <property type="term" value="F:FAD binding"/>
    <property type="evidence" value="ECO:0007669"/>
    <property type="project" value="InterPro"/>
</dbReference>
<evidence type="ECO:0000256" key="3">
    <source>
        <dbReference type="ARBA" id="ARBA00022737"/>
    </source>
</evidence>
<dbReference type="GeneID" id="8851263"/>
<sequence>MSSIQEQSPQYTRVQYVSLSTQGVITEKIKSQILASSNKNNSKRHITGCLICVKDMFFQIIEGKTDDVENLYTTIVKDKRHNNVVCVDKSQFFNEEERMFPSWDMKSLDVDSLFSAKKEVLICGENCNPLDPAHKRVIETAFSAFTTLMGSLFRAQQVFKNYAQPSVSRFVREGLNPLCIQSVETEKIVLFVDLVNYTTLTEIISQSRSASEIVRILNVFFTIVMEIVEEYGGDITKLIGDCVMCHFDGHDSQKAIDCSLKILQQLELLRNETTDPFEKLIFCTIGISKGKVILGNVGTVGRKLDYTVIGDSVNTSARLQSFASSTQYYLIFDENVKNDLESGDSVIFCGSIELKGKRNTVNAYTIENEYNRRLLKEDLKALYCSVSLEM</sequence>
<dbReference type="SMR" id="D2VNB8"/>
<dbReference type="PROSITE" id="PS50925">
    <property type="entry name" value="BLUF"/>
    <property type="match status" value="1"/>
</dbReference>
<dbReference type="PANTHER" id="PTHR47455">
    <property type="entry name" value="ADENYLYL CYCLASE BETA"/>
    <property type="match status" value="1"/>
</dbReference>
<dbReference type="Pfam" id="PF00211">
    <property type="entry name" value="Guanylate_cyc"/>
    <property type="match status" value="1"/>
</dbReference>
<dbReference type="InterPro" id="IPR036046">
    <property type="entry name" value="Acylphosphatase-like_dom_sf"/>
</dbReference>